<dbReference type="Proteomes" id="UP001631957">
    <property type="component" value="Unassembled WGS sequence"/>
</dbReference>
<dbReference type="EMBL" id="JBJVNI010000510">
    <property type="protein sequence ID" value="MFM9616305.1"/>
    <property type="molecule type" value="Genomic_DNA"/>
</dbReference>
<dbReference type="RefSeq" id="WP_409135131.1">
    <property type="nucleotide sequence ID" value="NZ_JBJVNI010000510.1"/>
</dbReference>
<feature type="non-terminal residue" evidence="1">
    <location>
        <position position="1"/>
    </location>
</feature>
<proteinExistence type="predicted"/>
<protein>
    <submittedName>
        <fullName evidence="1">Uncharacterized protein</fullName>
    </submittedName>
</protein>
<organism evidence="1 2">
    <name type="scientific">Streptomyces niveiscabiei</name>
    <dbReference type="NCBI Taxonomy" id="164115"/>
    <lineage>
        <taxon>Bacteria</taxon>
        <taxon>Bacillati</taxon>
        <taxon>Actinomycetota</taxon>
        <taxon>Actinomycetes</taxon>
        <taxon>Kitasatosporales</taxon>
        <taxon>Streptomycetaceae</taxon>
        <taxon>Streptomyces</taxon>
    </lineage>
</organism>
<comment type="caution">
    <text evidence="1">The sequence shown here is derived from an EMBL/GenBank/DDBJ whole genome shotgun (WGS) entry which is preliminary data.</text>
</comment>
<gene>
    <name evidence="1" type="ORF">ACKI18_48685</name>
</gene>
<feature type="non-terminal residue" evidence="1">
    <location>
        <position position="78"/>
    </location>
</feature>
<evidence type="ECO:0000313" key="1">
    <source>
        <dbReference type="EMBL" id="MFM9616305.1"/>
    </source>
</evidence>
<evidence type="ECO:0000313" key="2">
    <source>
        <dbReference type="Proteomes" id="UP001631957"/>
    </source>
</evidence>
<accession>A0ABW9I9Y5</accession>
<sequence length="78" mass="8748">AMPAFIREMAGREGKRIENATKALLIVSRQSILDMVQCEMRLYDDKGAVVGSEQMSLNEGDLMSMVEEMDLDPTKPKK</sequence>
<reference evidence="1 2" key="1">
    <citation type="submission" date="2024-12" db="EMBL/GenBank/DDBJ databases">
        <title>Forecasting of Potato common scab and diversities of Pathogenic streptomyces spp. in china.</title>
        <authorList>
            <person name="Handique U."/>
            <person name="Wu J."/>
        </authorList>
    </citation>
    <scope>NUCLEOTIDE SEQUENCE [LARGE SCALE GENOMIC DNA]</scope>
    <source>
        <strain evidence="1 2">ZRIMU1530</strain>
    </source>
</reference>
<name>A0ABW9I9Y5_9ACTN</name>
<keyword evidence="2" id="KW-1185">Reference proteome</keyword>